<name>A0A9P7YHG9_9HELO</name>
<organism evidence="3 4">
    <name type="scientific">Amylocarpus encephaloides</name>
    <dbReference type="NCBI Taxonomy" id="45428"/>
    <lineage>
        <taxon>Eukaryota</taxon>
        <taxon>Fungi</taxon>
        <taxon>Dikarya</taxon>
        <taxon>Ascomycota</taxon>
        <taxon>Pezizomycotina</taxon>
        <taxon>Leotiomycetes</taxon>
        <taxon>Helotiales</taxon>
        <taxon>Helotiales incertae sedis</taxon>
        <taxon>Amylocarpus</taxon>
    </lineage>
</organism>
<evidence type="ECO:0000256" key="2">
    <source>
        <dbReference type="SAM" id="SignalP"/>
    </source>
</evidence>
<dbReference type="AlphaFoldDB" id="A0A9P7YHG9"/>
<evidence type="ECO:0008006" key="5">
    <source>
        <dbReference type="Google" id="ProtNLM"/>
    </source>
</evidence>
<evidence type="ECO:0000313" key="4">
    <source>
        <dbReference type="Proteomes" id="UP000824998"/>
    </source>
</evidence>
<gene>
    <name evidence="3" type="ORF">BJ875DRAFT_463078</name>
</gene>
<feature type="chain" id="PRO_5040418386" description="Secreted protein" evidence="2">
    <location>
        <begin position="19"/>
        <end position="112"/>
    </location>
</feature>
<feature type="signal peptide" evidence="2">
    <location>
        <begin position="1"/>
        <end position="18"/>
    </location>
</feature>
<proteinExistence type="predicted"/>
<comment type="caution">
    <text evidence="3">The sequence shown here is derived from an EMBL/GenBank/DDBJ whole genome shotgun (WGS) entry which is preliminary data.</text>
</comment>
<reference evidence="3" key="1">
    <citation type="journal article" date="2021" name="IMA Fungus">
        <title>Genomic characterization of three marine fungi, including Emericellopsis atlantica sp. nov. with signatures of a generalist lifestyle and marine biomass degradation.</title>
        <authorList>
            <person name="Hagestad O.C."/>
            <person name="Hou L."/>
            <person name="Andersen J.H."/>
            <person name="Hansen E.H."/>
            <person name="Altermark B."/>
            <person name="Li C."/>
            <person name="Kuhnert E."/>
            <person name="Cox R.J."/>
            <person name="Crous P.W."/>
            <person name="Spatafora J.W."/>
            <person name="Lail K."/>
            <person name="Amirebrahimi M."/>
            <person name="Lipzen A."/>
            <person name="Pangilinan J."/>
            <person name="Andreopoulos W."/>
            <person name="Hayes R.D."/>
            <person name="Ng V."/>
            <person name="Grigoriev I.V."/>
            <person name="Jackson S.A."/>
            <person name="Sutton T.D.S."/>
            <person name="Dobson A.D.W."/>
            <person name="Rama T."/>
        </authorList>
    </citation>
    <scope>NUCLEOTIDE SEQUENCE</scope>
    <source>
        <strain evidence="3">TRa018bII</strain>
    </source>
</reference>
<sequence length="112" mass="12356">MPGLLFWVLVPRFYYLLSHRHTHGASPPSSGPRESRAGSCDTITGGDAPWISGRAKWTLPSSFQYHPSQHVQRRICISLRQPFSRGHRSLLQSEGMLDSGGPGQIIGEGECL</sequence>
<keyword evidence="4" id="KW-1185">Reference proteome</keyword>
<accession>A0A9P7YHG9</accession>
<evidence type="ECO:0000256" key="1">
    <source>
        <dbReference type="SAM" id="MobiDB-lite"/>
    </source>
</evidence>
<dbReference type="EMBL" id="MU251483">
    <property type="protein sequence ID" value="KAG9233884.1"/>
    <property type="molecule type" value="Genomic_DNA"/>
</dbReference>
<dbReference type="Proteomes" id="UP000824998">
    <property type="component" value="Unassembled WGS sequence"/>
</dbReference>
<evidence type="ECO:0000313" key="3">
    <source>
        <dbReference type="EMBL" id="KAG9233884.1"/>
    </source>
</evidence>
<keyword evidence="2" id="KW-0732">Signal</keyword>
<protein>
    <recommendedName>
        <fullName evidence="5">Secreted protein</fullName>
    </recommendedName>
</protein>
<feature type="region of interest" description="Disordered" evidence="1">
    <location>
        <begin position="23"/>
        <end position="42"/>
    </location>
</feature>